<reference evidence="1" key="1">
    <citation type="submission" date="2020-11" db="EMBL/GenBank/DDBJ databases">
        <title>Genome seq and assembly of Planobacterium sp.</title>
        <authorList>
            <person name="Chhetri G."/>
        </authorList>
    </citation>
    <scope>NUCLEOTIDE SEQUENCE</scope>
    <source>
        <strain evidence="1">GCR5</strain>
    </source>
</reference>
<organism evidence="1 2">
    <name type="scientific">Planobacterium oryzisoli</name>
    <dbReference type="NCBI Taxonomy" id="2771435"/>
    <lineage>
        <taxon>Bacteria</taxon>
        <taxon>Pseudomonadati</taxon>
        <taxon>Bacteroidota</taxon>
        <taxon>Flavobacteriia</taxon>
        <taxon>Flavobacteriales</taxon>
        <taxon>Weeksellaceae</taxon>
        <taxon>Chryseobacterium group</taxon>
        <taxon>Chryseobacterium</taxon>
    </lineage>
</organism>
<proteinExistence type="predicted"/>
<name>A0A931E8Y3_9FLAO</name>
<accession>A0A931E8Y3</accession>
<protein>
    <submittedName>
        <fullName evidence="1">Uncharacterized protein</fullName>
    </submittedName>
</protein>
<dbReference type="EMBL" id="JADKYY010000001">
    <property type="protein sequence ID" value="MBF5026363.1"/>
    <property type="molecule type" value="Genomic_DNA"/>
</dbReference>
<evidence type="ECO:0000313" key="2">
    <source>
        <dbReference type="Proteomes" id="UP000694480"/>
    </source>
</evidence>
<dbReference type="Proteomes" id="UP000694480">
    <property type="component" value="Unassembled WGS sequence"/>
</dbReference>
<comment type="caution">
    <text evidence="1">The sequence shown here is derived from an EMBL/GenBank/DDBJ whole genome shotgun (WGS) entry which is preliminary data.</text>
</comment>
<gene>
    <name evidence="1" type="ORF">IC612_00940</name>
</gene>
<sequence length="101" mass="11272">MKIIVLTAIKEFESHTKKLLRSSGILAYTLTSVSGYKNLQDSASDQNWFSAGALEQDSVLFMVFALGDQVSLLMQKVEQFNASQQFESRLHLAVLHAEAHI</sequence>
<keyword evidence="2" id="KW-1185">Reference proteome</keyword>
<dbReference type="AlphaFoldDB" id="A0A931E8Y3"/>
<dbReference type="RefSeq" id="WP_194738291.1">
    <property type="nucleotide sequence ID" value="NZ_JADKYY010000001.1"/>
</dbReference>
<evidence type="ECO:0000313" key="1">
    <source>
        <dbReference type="EMBL" id="MBF5026363.1"/>
    </source>
</evidence>